<evidence type="ECO:0000256" key="1">
    <source>
        <dbReference type="ARBA" id="ARBA00010062"/>
    </source>
</evidence>
<evidence type="ECO:0000259" key="4">
    <source>
        <dbReference type="Pfam" id="PF13458"/>
    </source>
</evidence>
<reference evidence="5 6" key="1">
    <citation type="submission" date="2019-05" db="EMBL/GenBank/DDBJ databases">
        <title>Genome of Alcanivorax gelatiniphagus, an oil degrading marine bacteria.</title>
        <authorList>
            <person name="Kwon K.K."/>
        </authorList>
    </citation>
    <scope>NUCLEOTIDE SEQUENCE [LARGE SCALE GENOMIC DNA]</scope>
    <source>
        <strain evidence="5 6">MEBiC 08158</strain>
    </source>
</reference>
<dbReference type="Proteomes" id="UP000739180">
    <property type="component" value="Unassembled WGS sequence"/>
</dbReference>
<dbReference type="InterPro" id="IPR051010">
    <property type="entry name" value="BCAA_transport"/>
</dbReference>
<protein>
    <submittedName>
        <fullName evidence="5">ABC transporter permease</fullName>
    </submittedName>
</protein>
<dbReference type="InterPro" id="IPR028081">
    <property type="entry name" value="Leu-bd"/>
</dbReference>
<feature type="signal peptide" evidence="3">
    <location>
        <begin position="1"/>
        <end position="23"/>
    </location>
</feature>
<dbReference type="CDD" id="cd06328">
    <property type="entry name" value="PBP1_SBP-like"/>
    <property type="match status" value="1"/>
</dbReference>
<evidence type="ECO:0000313" key="5">
    <source>
        <dbReference type="EMBL" id="TMW13148.1"/>
    </source>
</evidence>
<dbReference type="PANTHER" id="PTHR30483:SF6">
    <property type="entry name" value="PERIPLASMIC BINDING PROTEIN OF ABC TRANSPORTER FOR NATURAL AMINO ACIDS"/>
    <property type="match status" value="1"/>
</dbReference>
<name>A0ABY2XNT9_9GAMM</name>
<dbReference type="EMBL" id="VCQT01000027">
    <property type="protein sequence ID" value="TMW13148.1"/>
    <property type="molecule type" value="Genomic_DNA"/>
</dbReference>
<proteinExistence type="inferred from homology"/>
<dbReference type="Gene3D" id="3.40.50.2300">
    <property type="match status" value="2"/>
</dbReference>
<dbReference type="SUPFAM" id="SSF53822">
    <property type="entry name" value="Periplasmic binding protein-like I"/>
    <property type="match status" value="1"/>
</dbReference>
<organism evidence="5 6">
    <name type="scientific">Alloalcanivorax gelatiniphagus</name>
    <dbReference type="NCBI Taxonomy" id="1194167"/>
    <lineage>
        <taxon>Bacteria</taxon>
        <taxon>Pseudomonadati</taxon>
        <taxon>Pseudomonadota</taxon>
        <taxon>Gammaproteobacteria</taxon>
        <taxon>Oceanospirillales</taxon>
        <taxon>Alcanivoracaceae</taxon>
        <taxon>Alloalcanivorax</taxon>
    </lineage>
</organism>
<dbReference type="Pfam" id="PF13458">
    <property type="entry name" value="Peripla_BP_6"/>
    <property type="match status" value="1"/>
</dbReference>
<comment type="caution">
    <text evidence="5">The sequence shown here is derived from an EMBL/GenBank/DDBJ whole genome shotgun (WGS) entry which is preliminary data.</text>
</comment>
<keyword evidence="6" id="KW-1185">Reference proteome</keyword>
<evidence type="ECO:0000256" key="2">
    <source>
        <dbReference type="ARBA" id="ARBA00022729"/>
    </source>
</evidence>
<keyword evidence="2 3" id="KW-0732">Signal</keyword>
<evidence type="ECO:0000313" key="6">
    <source>
        <dbReference type="Proteomes" id="UP000739180"/>
    </source>
</evidence>
<accession>A0ABY2XNT9</accession>
<sequence length="406" mass="44426">MKRLITATAFTLTALAAAPLAQAADSIRIAHVTGFTGPLSAYAEQLGVGMKMGFEYATDGSMEIEGRKIEIIDKDTQLDPARARSLVEEAYAEDDAQIVVGPVSSGVALATLPIAEQYERIIMPEGVADAITGADWNRYVFRVGRNSSQDAVSNAVALGEPGVCVATIAQDYAFGRDGVAAYKEAMEGQGGKVVHEEYLPTDATDFTAAAQRLFNALKDRDGCEQGKYIFAIWAGSANPLSRIQDLQPERFGIKLATGGNILPALVSYSEFPGMEGAGFYYFESPKNEINDWFVKEHFKRYNAAPDFFTAQGFSQAMAITAAIRKAKGSTDTEDLIKAFEGLVFETPKGKMIIRDEDHQALQEMYHFRIKAEERDDWFANRTVTAGVPELVRTIAIDQMNIPIRNK</sequence>
<evidence type="ECO:0000256" key="3">
    <source>
        <dbReference type="SAM" id="SignalP"/>
    </source>
</evidence>
<comment type="similarity">
    <text evidence="1">Belongs to the leucine-binding protein family.</text>
</comment>
<feature type="domain" description="Leucine-binding protein" evidence="4">
    <location>
        <begin position="26"/>
        <end position="371"/>
    </location>
</feature>
<dbReference type="RefSeq" id="WP_138772253.1">
    <property type="nucleotide sequence ID" value="NZ_JBHSSX010000012.1"/>
</dbReference>
<feature type="chain" id="PRO_5045267180" evidence="3">
    <location>
        <begin position="24"/>
        <end position="406"/>
    </location>
</feature>
<dbReference type="PANTHER" id="PTHR30483">
    <property type="entry name" value="LEUCINE-SPECIFIC-BINDING PROTEIN"/>
    <property type="match status" value="1"/>
</dbReference>
<gene>
    <name evidence="5" type="ORF">FGS76_08790</name>
</gene>
<dbReference type="InterPro" id="IPR028082">
    <property type="entry name" value="Peripla_BP_I"/>
</dbReference>